<organism evidence="3 4">
    <name type="scientific">Penaeus vannamei</name>
    <name type="common">Whiteleg shrimp</name>
    <name type="synonym">Litopenaeus vannamei</name>
    <dbReference type="NCBI Taxonomy" id="6689"/>
    <lineage>
        <taxon>Eukaryota</taxon>
        <taxon>Metazoa</taxon>
        <taxon>Ecdysozoa</taxon>
        <taxon>Arthropoda</taxon>
        <taxon>Crustacea</taxon>
        <taxon>Multicrustacea</taxon>
        <taxon>Malacostraca</taxon>
        <taxon>Eumalacostraca</taxon>
        <taxon>Eucarida</taxon>
        <taxon>Decapoda</taxon>
        <taxon>Dendrobranchiata</taxon>
        <taxon>Penaeoidea</taxon>
        <taxon>Penaeidae</taxon>
        <taxon>Penaeus</taxon>
    </lineage>
</organism>
<dbReference type="Proteomes" id="UP000283509">
    <property type="component" value="Unassembled WGS sequence"/>
</dbReference>
<sequence length="166" mass="18780">MDGGKGERRGGKSWRKEREERERKRVSTKAANISKDSEEKKENDDPEIVKDRPELNTALLDSSLKKNTAFIRKLKNLTESQHDSLVKDLQSLNLTKYVSEVAQAVVETKLKMSDISTAVHLCSLLHQRYHDFAPTLLENWQKVLTPKKDEKVPLGLGVIAFLGPGD</sequence>
<proteinExistence type="predicted"/>
<evidence type="ECO:0000256" key="1">
    <source>
        <dbReference type="SAM" id="MobiDB-lite"/>
    </source>
</evidence>
<keyword evidence="4" id="KW-1185">Reference proteome</keyword>
<dbReference type="GO" id="GO:0000184">
    <property type="term" value="P:nuclear-transcribed mRNA catabolic process, nonsense-mediated decay"/>
    <property type="evidence" value="ECO:0007669"/>
    <property type="project" value="InterPro"/>
</dbReference>
<feature type="domain" description="MIF4G" evidence="2">
    <location>
        <begin position="64"/>
        <end position="146"/>
    </location>
</feature>
<dbReference type="PANTHER" id="PTHR12839">
    <property type="entry name" value="NONSENSE-MEDIATED MRNA DECAY PROTEIN 2 UP-FRAMESHIFT SUPPRESSOR 2"/>
    <property type="match status" value="1"/>
</dbReference>
<dbReference type="STRING" id="6689.A0A3R7M352"/>
<reference evidence="3 4" key="1">
    <citation type="submission" date="2018-04" db="EMBL/GenBank/DDBJ databases">
        <authorList>
            <person name="Zhang X."/>
            <person name="Yuan J."/>
            <person name="Li F."/>
            <person name="Xiang J."/>
        </authorList>
    </citation>
    <scope>NUCLEOTIDE SEQUENCE [LARGE SCALE GENOMIC DNA]</scope>
    <source>
        <tissue evidence="3">Muscle</tissue>
    </source>
</reference>
<dbReference type="InterPro" id="IPR039762">
    <property type="entry name" value="Nmd2/UPF2"/>
</dbReference>
<dbReference type="GO" id="GO:0003723">
    <property type="term" value="F:RNA binding"/>
    <property type="evidence" value="ECO:0007669"/>
    <property type="project" value="InterPro"/>
</dbReference>
<gene>
    <name evidence="3" type="ORF">C7M84_011124</name>
</gene>
<reference evidence="3 4" key="2">
    <citation type="submission" date="2019-01" db="EMBL/GenBank/DDBJ databases">
        <title>The decoding of complex shrimp genome reveals the adaptation for benthos swimmer, frequently molting mechanism and breeding impact on genome.</title>
        <authorList>
            <person name="Sun Y."/>
            <person name="Gao Y."/>
            <person name="Yu Y."/>
        </authorList>
    </citation>
    <scope>NUCLEOTIDE SEQUENCE [LARGE SCALE GENOMIC DNA]</scope>
    <source>
        <tissue evidence="3">Muscle</tissue>
    </source>
</reference>
<protein>
    <submittedName>
        <fullName evidence="3">Regulator of nonsense transcripts 2</fullName>
    </submittedName>
</protein>
<dbReference type="GO" id="GO:0035145">
    <property type="term" value="C:exon-exon junction complex"/>
    <property type="evidence" value="ECO:0007669"/>
    <property type="project" value="TreeGrafter"/>
</dbReference>
<dbReference type="PANTHER" id="PTHR12839:SF7">
    <property type="entry name" value="REGULATOR OF NONSENSE TRANSCRIPTS 2"/>
    <property type="match status" value="1"/>
</dbReference>
<dbReference type="Gene3D" id="1.25.40.180">
    <property type="match status" value="1"/>
</dbReference>
<feature type="compositionally biased region" description="Basic and acidic residues" evidence="1">
    <location>
        <begin position="1"/>
        <end position="25"/>
    </location>
</feature>
<dbReference type="OrthoDB" id="27832at2759"/>
<evidence type="ECO:0000259" key="2">
    <source>
        <dbReference type="Pfam" id="PF02854"/>
    </source>
</evidence>
<dbReference type="InterPro" id="IPR003890">
    <property type="entry name" value="MIF4G-like_typ-3"/>
</dbReference>
<dbReference type="AlphaFoldDB" id="A0A3R7M352"/>
<dbReference type="SUPFAM" id="SSF48371">
    <property type="entry name" value="ARM repeat"/>
    <property type="match status" value="1"/>
</dbReference>
<dbReference type="EMBL" id="QCYY01002409">
    <property type="protein sequence ID" value="ROT70586.1"/>
    <property type="molecule type" value="Genomic_DNA"/>
</dbReference>
<name>A0A3R7M352_PENVA</name>
<feature type="compositionally biased region" description="Basic and acidic residues" evidence="1">
    <location>
        <begin position="35"/>
        <end position="51"/>
    </location>
</feature>
<dbReference type="InterPro" id="IPR016024">
    <property type="entry name" value="ARM-type_fold"/>
</dbReference>
<evidence type="ECO:0000313" key="4">
    <source>
        <dbReference type="Proteomes" id="UP000283509"/>
    </source>
</evidence>
<dbReference type="Pfam" id="PF02854">
    <property type="entry name" value="MIF4G"/>
    <property type="match status" value="1"/>
</dbReference>
<accession>A0A3R7M352</accession>
<evidence type="ECO:0000313" key="3">
    <source>
        <dbReference type="EMBL" id="ROT70586.1"/>
    </source>
</evidence>
<feature type="region of interest" description="Disordered" evidence="1">
    <location>
        <begin position="1"/>
        <end position="51"/>
    </location>
</feature>
<dbReference type="GO" id="GO:0005737">
    <property type="term" value="C:cytoplasm"/>
    <property type="evidence" value="ECO:0007669"/>
    <property type="project" value="TreeGrafter"/>
</dbReference>
<comment type="caution">
    <text evidence="3">The sequence shown here is derived from an EMBL/GenBank/DDBJ whole genome shotgun (WGS) entry which is preliminary data.</text>
</comment>